<gene>
    <name evidence="2" type="ORF">LRP50_24235</name>
</gene>
<dbReference type="EMBL" id="JAJUBC010000046">
    <property type="protein sequence ID" value="MDD1796233.1"/>
    <property type="molecule type" value="Genomic_DNA"/>
</dbReference>
<dbReference type="PROSITE" id="PS51257">
    <property type="entry name" value="PROKAR_LIPOPROTEIN"/>
    <property type="match status" value="1"/>
</dbReference>
<comment type="caution">
    <text evidence="2">The sequence shown here is derived from an EMBL/GenBank/DDBJ whole genome shotgun (WGS) entry which is preliminary data.</text>
</comment>
<feature type="region of interest" description="Disordered" evidence="1">
    <location>
        <begin position="393"/>
        <end position="412"/>
    </location>
</feature>
<accession>A0ABT5R7K4</accession>
<reference evidence="2" key="1">
    <citation type="submission" date="2021-12" db="EMBL/GenBank/DDBJ databases">
        <title>Enterovibrio ZSDZ35 sp. nov. and Enterovibrio ZSDZ42 sp. nov., isolated from coastal seawater in Qingdao.</title>
        <authorList>
            <person name="Zhang P."/>
        </authorList>
    </citation>
    <scope>NUCLEOTIDE SEQUENCE</scope>
    <source>
        <strain evidence="2">ZSDZ42</strain>
    </source>
</reference>
<dbReference type="RefSeq" id="WP_274166989.1">
    <property type="nucleotide sequence ID" value="NZ_JAJUBC010000046.1"/>
</dbReference>
<name>A0ABT5R7K4_9GAMM</name>
<evidence type="ECO:0000313" key="3">
    <source>
        <dbReference type="Proteomes" id="UP001149400"/>
    </source>
</evidence>
<organism evidence="2 3">
    <name type="scientific">Enterovibrio gelatinilyticus</name>
    <dbReference type="NCBI Taxonomy" id="2899819"/>
    <lineage>
        <taxon>Bacteria</taxon>
        <taxon>Pseudomonadati</taxon>
        <taxon>Pseudomonadota</taxon>
        <taxon>Gammaproteobacteria</taxon>
        <taxon>Vibrionales</taxon>
        <taxon>Vibrionaceae</taxon>
        <taxon>Enterovibrio</taxon>
    </lineage>
</organism>
<keyword evidence="3" id="KW-1185">Reference proteome</keyword>
<proteinExistence type="predicted"/>
<dbReference type="Proteomes" id="UP001149400">
    <property type="component" value="Unassembled WGS sequence"/>
</dbReference>
<protein>
    <recommendedName>
        <fullName evidence="4">Chromosome partitioning protein ParA</fullName>
    </recommendedName>
</protein>
<evidence type="ECO:0008006" key="4">
    <source>
        <dbReference type="Google" id="ProtNLM"/>
    </source>
</evidence>
<evidence type="ECO:0000313" key="2">
    <source>
        <dbReference type="EMBL" id="MDD1796233.1"/>
    </source>
</evidence>
<evidence type="ECO:0000256" key="1">
    <source>
        <dbReference type="SAM" id="MobiDB-lite"/>
    </source>
</evidence>
<sequence>MNFKTSLLAASVALILAGCGSDDSTPVVGGGSTGGGSQVGGVIVGQFIDAKVEGLYYESQPSGLTGWTDAKGEYRSKSGDTITFYLGGKNGLKIGASSERGDKGVISPFESTGKYERSAVLARLLQSIDQNKADNDIIVVPNLLRENIAEATLNAVGIIQLDDFASTALLMKELNIPAGEWVSEEDAMAHMSAALDIKRGGTAQIDAFKLDSGTVIRNIGVSQTKQNTPDGEKTLFVHADKTMDADLFEDTRGMSLMLLKLQSDGLNLLAGSTDSGLSEYFAQQYLTCLKDYPKATWVDDQKDENDNDIRFCDMNNNNAQDTGEDNFPINSAFDMGHAFAYKMLKPDSAQQNDELLTDSTQYPEIAIYECAKAGDKCTPEYLNVFSDNVRDDTTASEAANGDAPSWQREIESGSYDPVTGIYSAVSKKTKLEGDDCDQESSDCTEGRTTISQNYYYPVTGAEEERYVDMKGSWEIVSTRPDCETVAKSVLTFAQDGFTLKGNDFTGECSLESIDESGTWEKLPGDYWWFGQPGRELKATLTELNSTVRWCDITEEEDYTPGGECINNQGHSKEFFNKWEYQPAGKDWDMGILTSRKMKPNGETETVHYMQKVAN</sequence>